<evidence type="ECO:0000256" key="1">
    <source>
        <dbReference type="SAM" id="Coils"/>
    </source>
</evidence>
<evidence type="ECO:0000313" key="4">
    <source>
        <dbReference type="WBParaSite" id="jg13596"/>
    </source>
</evidence>
<dbReference type="Proteomes" id="UP000887574">
    <property type="component" value="Unplaced"/>
</dbReference>
<dbReference type="Gene3D" id="1.10.10.10">
    <property type="entry name" value="Winged helix-like DNA-binding domain superfamily/Winged helix DNA-binding domain"/>
    <property type="match status" value="1"/>
</dbReference>
<keyword evidence="3" id="KW-1185">Reference proteome</keyword>
<protein>
    <submittedName>
        <fullName evidence="4">Uncharacterized protein</fullName>
    </submittedName>
</protein>
<feature type="region of interest" description="Disordered" evidence="2">
    <location>
        <begin position="301"/>
        <end position="322"/>
    </location>
</feature>
<accession>A0A915CYS9</accession>
<name>A0A915CYS9_9BILA</name>
<dbReference type="InterPro" id="IPR036388">
    <property type="entry name" value="WH-like_DNA-bd_sf"/>
</dbReference>
<proteinExistence type="predicted"/>
<feature type="coiled-coil region" evidence="1">
    <location>
        <begin position="110"/>
        <end position="140"/>
    </location>
</feature>
<sequence>MLRLLKSSAFKSVFLRTSAARHPHQFLHESVAPLVEKSKDTKNVANIRCKCSVPESGYEILVEKVNLVISETRRGAKASFAISVLSLFVSWCGAYMYVEYNRKRFELGLRLEAEKELEKAAREEKRLKRQSQEAEKLISDFGRESKILFDVLEHSKIEKFDPKKLASYVCGKGSKIDAIGISRGVNEFIGRGNYMDHGWWCGLIDILLRDEFLEQDEDASLYVTEKALAWLNSNSNILLLNRKYVDKCPKSLLGKHQPHNSSTIIKKVPENRRNVLQDHNVLPSPHPVEIIKENYVSWDQNKSSSKQTNAEVKQKEKISRQE</sequence>
<dbReference type="WBParaSite" id="jg13596">
    <property type="protein sequence ID" value="jg13596"/>
    <property type="gene ID" value="jg13596"/>
</dbReference>
<dbReference type="AlphaFoldDB" id="A0A915CYS9"/>
<keyword evidence="1" id="KW-0175">Coiled coil</keyword>
<evidence type="ECO:0000313" key="3">
    <source>
        <dbReference type="Proteomes" id="UP000887574"/>
    </source>
</evidence>
<evidence type="ECO:0000256" key="2">
    <source>
        <dbReference type="SAM" id="MobiDB-lite"/>
    </source>
</evidence>
<organism evidence="3 4">
    <name type="scientific">Ditylenchus dipsaci</name>
    <dbReference type="NCBI Taxonomy" id="166011"/>
    <lineage>
        <taxon>Eukaryota</taxon>
        <taxon>Metazoa</taxon>
        <taxon>Ecdysozoa</taxon>
        <taxon>Nematoda</taxon>
        <taxon>Chromadorea</taxon>
        <taxon>Rhabditida</taxon>
        <taxon>Tylenchina</taxon>
        <taxon>Tylenchomorpha</taxon>
        <taxon>Sphaerularioidea</taxon>
        <taxon>Anguinidae</taxon>
        <taxon>Anguininae</taxon>
        <taxon>Ditylenchus</taxon>
    </lineage>
</organism>
<feature type="compositionally biased region" description="Polar residues" evidence="2">
    <location>
        <begin position="301"/>
        <end position="311"/>
    </location>
</feature>
<feature type="compositionally biased region" description="Basic and acidic residues" evidence="2">
    <location>
        <begin position="312"/>
        <end position="322"/>
    </location>
</feature>
<reference evidence="4" key="1">
    <citation type="submission" date="2022-11" db="UniProtKB">
        <authorList>
            <consortium name="WormBaseParasite"/>
        </authorList>
    </citation>
    <scope>IDENTIFICATION</scope>
</reference>